<dbReference type="EMBL" id="JAPFFF010000024">
    <property type="protein sequence ID" value="KAK8850289.1"/>
    <property type="molecule type" value="Genomic_DNA"/>
</dbReference>
<dbReference type="SUPFAM" id="SSF53300">
    <property type="entry name" value="vWA-like"/>
    <property type="match status" value="1"/>
</dbReference>
<feature type="domain" description="UBC core" evidence="2">
    <location>
        <begin position="812"/>
        <end position="958"/>
    </location>
</feature>
<evidence type="ECO:0000259" key="2">
    <source>
        <dbReference type="PROSITE" id="PS50127"/>
    </source>
</evidence>
<protein>
    <recommendedName>
        <fullName evidence="6">UBC core domain-containing protein</fullName>
    </recommendedName>
</protein>
<dbReference type="InterPro" id="IPR036465">
    <property type="entry name" value="vWFA_dom_sf"/>
</dbReference>
<organism evidence="4 5">
    <name type="scientific">Tritrichomonas musculus</name>
    <dbReference type="NCBI Taxonomy" id="1915356"/>
    <lineage>
        <taxon>Eukaryota</taxon>
        <taxon>Metamonada</taxon>
        <taxon>Parabasalia</taxon>
        <taxon>Tritrichomonadida</taxon>
        <taxon>Tritrichomonadidae</taxon>
        <taxon>Tritrichomonas</taxon>
    </lineage>
</organism>
<evidence type="ECO:0000256" key="1">
    <source>
        <dbReference type="SAM" id="MobiDB-lite"/>
    </source>
</evidence>
<dbReference type="SUPFAM" id="SSF54495">
    <property type="entry name" value="UBC-like"/>
    <property type="match status" value="1"/>
</dbReference>
<dbReference type="PANTHER" id="PTHR24067">
    <property type="entry name" value="UBIQUITIN-CONJUGATING ENZYME E2"/>
    <property type="match status" value="1"/>
</dbReference>
<evidence type="ECO:0008006" key="6">
    <source>
        <dbReference type="Google" id="ProtNLM"/>
    </source>
</evidence>
<proteinExistence type="predicted"/>
<dbReference type="Proteomes" id="UP001470230">
    <property type="component" value="Unassembled WGS sequence"/>
</dbReference>
<reference evidence="4 5" key="1">
    <citation type="submission" date="2024-04" db="EMBL/GenBank/DDBJ databases">
        <title>Tritrichomonas musculus Genome.</title>
        <authorList>
            <person name="Alves-Ferreira E."/>
            <person name="Grigg M."/>
            <person name="Lorenzi H."/>
            <person name="Galac M."/>
        </authorList>
    </citation>
    <scope>NUCLEOTIDE SEQUENCE [LARGE SCALE GENOMIC DNA]</scope>
    <source>
        <strain evidence="4 5">EAF2021</strain>
    </source>
</reference>
<keyword evidence="5" id="KW-1185">Reference proteome</keyword>
<dbReference type="Gene3D" id="3.10.110.10">
    <property type="entry name" value="Ubiquitin Conjugating Enzyme"/>
    <property type="match status" value="1"/>
</dbReference>
<dbReference type="CDD" id="cd00195">
    <property type="entry name" value="UBCc_UEV"/>
    <property type="match status" value="1"/>
</dbReference>
<feature type="region of interest" description="Disordered" evidence="1">
    <location>
        <begin position="81"/>
        <end position="124"/>
    </location>
</feature>
<gene>
    <name evidence="4" type="ORF">M9Y10_018418</name>
</gene>
<dbReference type="InterPro" id="IPR050113">
    <property type="entry name" value="Ub_conjugating_enzyme"/>
</dbReference>
<evidence type="ECO:0000313" key="5">
    <source>
        <dbReference type="Proteomes" id="UP001470230"/>
    </source>
</evidence>
<dbReference type="SMART" id="SM00212">
    <property type="entry name" value="UBCc"/>
    <property type="match status" value="1"/>
</dbReference>
<dbReference type="SMART" id="SM00327">
    <property type="entry name" value="VWA"/>
    <property type="match status" value="1"/>
</dbReference>
<sequence>MTYTVHYKLDKDDTWTIKAPKTSTLGELLDIINKKHHLKLITLYSKVNNSHLDLTDQLSDYYTDDEVFYVSESDVIEPIDFENKSSSPKSKDLTHSLSKSRSKGSTKSSTKGYPSIPDPKYPSIPKAMVKKSSENSILKTQIKGFHADFKTKQVENDIQPDEYYIYSTQNYQSMTTPKKITLPKESNYSSTEKAIRKLLKISKDYQIHIFLPAGIPFAKKCRISGKKMDNTIGHFFNTFEEANHVLYVVITRPIDDSILDRSFSEICNVSDDTMKLLTCPICECPNVSYSRMACLLGTFYYRGLRTFDFIISVARCTGFAPLVSFLSSMLYHEPITGLMLATVSASLHSLFSKLLPKSIEAKDVFSKCLECACYIVHIEEAYQEKKKGKNGATTASDDPIVPVEIEKEKDEEEIADYLHNCYFSGNFYKYSPDIDESNDFETVILEKVPTFKIIENIFNNFASYRPIPPLSTLQVNVTCIIQYVKGQTLLFIGVYDAEDDEETINVIDPFVGKIQKANIMRLSEDVSKYSEDTAPLIESNEVEDLIVILFDVSGSMLSLYDAKVMASRRKYDKSHSPPKAVVGDTDRFSIASQYLISFLNRSFGYKLPQLISLVSFNNKIKVECNFTPLGPKIESAAAKMKMGGRSCVWDAIDFAINQLNDFNKDKKYPNAKPRILIFSDGIDSGSKEKKEDVCQRAINSHITVDSVIVSLIDECESLCKFSHLTGGYSLRSENIHAVNSIFEKEAFLSLKLRTTSVIPADEITEEVFDEAGGLFDEDVDNYDFITKTHLVKLSTPNFVMSRAKKSKDPPERRQLRLLRELKKFQLANDKTMKLYVNSNDINNWKVYLLGPEGTFYSDHWWYLSITFSEAYPLQPPLFRFISIPYHINISEDGRVCASFLYKMYKSSFSVYELVNKVKDLMKNPEEKFPIQAYKRMLYFHDKNEYNNQVEESSENMPDEIKTYLTGCRVDDDSKFKVKKNDFDDEDDDEETFEDIIKKYDIGHDNTAFQGSMFVLIDEPGEDDLL</sequence>
<dbReference type="InterPro" id="IPR016135">
    <property type="entry name" value="UBQ-conjugating_enzyme/RWD"/>
</dbReference>
<dbReference type="Pfam" id="PF13519">
    <property type="entry name" value="VWA_2"/>
    <property type="match status" value="1"/>
</dbReference>
<comment type="caution">
    <text evidence="4">The sequence shown here is derived from an EMBL/GenBank/DDBJ whole genome shotgun (WGS) entry which is preliminary data.</text>
</comment>
<name>A0ABR2HNP7_9EUKA</name>
<dbReference type="PROSITE" id="PS50127">
    <property type="entry name" value="UBC_2"/>
    <property type="match status" value="1"/>
</dbReference>
<evidence type="ECO:0000259" key="3">
    <source>
        <dbReference type="PROSITE" id="PS50234"/>
    </source>
</evidence>
<feature type="domain" description="VWFA" evidence="3">
    <location>
        <begin position="545"/>
        <end position="745"/>
    </location>
</feature>
<evidence type="ECO:0000313" key="4">
    <source>
        <dbReference type="EMBL" id="KAK8850289.1"/>
    </source>
</evidence>
<dbReference type="Gene3D" id="3.40.50.410">
    <property type="entry name" value="von Willebrand factor, type A domain"/>
    <property type="match status" value="1"/>
</dbReference>
<accession>A0ABR2HNP7</accession>
<dbReference type="PROSITE" id="PS50234">
    <property type="entry name" value="VWFA"/>
    <property type="match status" value="1"/>
</dbReference>
<dbReference type="InterPro" id="IPR002035">
    <property type="entry name" value="VWF_A"/>
</dbReference>
<dbReference type="Pfam" id="PF00179">
    <property type="entry name" value="UQ_con"/>
    <property type="match status" value="1"/>
</dbReference>
<dbReference type="CDD" id="cd00198">
    <property type="entry name" value="vWFA"/>
    <property type="match status" value="1"/>
</dbReference>
<dbReference type="InterPro" id="IPR000608">
    <property type="entry name" value="UBC"/>
</dbReference>